<reference evidence="4 5" key="1">
    <citation type="journal article" date="2017" name="Nat. Commun.">
        <title>'ARMAN' archaea depend on association with euryarchaeal host in culture and in situ.</title>
        <authorList>
            <person name="Golyshina O."/>
            <person name="Toshchakov S."/>
            <person name="Makarova K."/>
            <person name="Gavrilov S."/>
            <person name="Korzhenkov A."/>
            <person name="La Cono V."/>
            <person name="Arcadi E."/>
            <person name="Nechitaylo T."/>
            <person name="Ferrer M."/>
            <person name="Kublanov I."/>
            <person name="Wolf Y."/>
            <person name="Yakimov M."/>
            <person name="Golyshin P."/>
            <person name="Slesarev A."/>
            <person name="Kozyavkin S."/>
        </authorList>
    </citation>
    <scope>NUCLEOTIDE SEQUENCE [LARGE SCALE GENOMIC DNA]</scope>
    <source>
        <strain evidence="4 5">Mia14</strain>
    </source>
</reference>
<feature type="domain" description="KaiC" evidence="3">
    <location>
        <begin position="13"/>
        <end position="245"/>
    </location>
</feature>
<dbReference type="InterPro" id="IPR027417">
    <property type="entry name" value="P-loop_NTPase"/>
</dbReference>
<dbReference type="GO" id="GO:0005524">
    <property type="term" value="F:ATP binding"/>
    <property type="evidence" value="ECO:0007669"/>
    <property type="project" value="UniProtKB-KW"/>
</dbReference>
<evidence type="ECO:0000313" key="5">
    <source>
        <dbReference type="Proteomes" id="UP000197679"/>
    </source>
</evidence>
<dbReference type="PROSITE" id="PS51146">
    <property type="entry name" value="KAIC"/>
    <property type="match status" value="1"/>
</dbReference>
<dbReference type="EMBL" id="CP019964">
    <property type="protein sequence ID" value="ASI13521.1"/>
    <property type="molecule type" value="Genomic_DNA"/>
</dbReference>
<dbReference type="InterPro" id="IPR010624">
    <property type="entry name" value="KaiC_dom"/>
</dbReference>
<proteinExistence type="predicted"/>
<dbReference type="RefSeq" id="WP_088819687.1">
    <property type="nucleotide sequence ID" value="NZ_CP019964.1"/>
</dbReference>
<dbReference type="Pfam" id="PF06745">
    <property type="entry name" value="ATPase"/>
    <property type="match status" value="1"/>
</dbReference>
<dbReference type="OrthoDB" id="27015at2157"/>
<keyword evidence="2" id="KW-0067">ATP-binding</keyword>
<dbReference type="KEGG" id="marh:Mia14_0185"/>
<dbReference type="GeneID" id="33313743"/>
<evidence type="ECO:0000256" key="2">
    <source>
        <dbReference type="ARBA" id="ARBA00022840"/>
    </source>
</evidence>
<dbReference type="InterPro" id="IPR014774">
    <property type="entry name" value="KaiC-like_dom"/>
</dbReference>
<evidence type="ECO:0000256" key="1">
    <source>
        <dbReference type="ARBA" id="ARBA00022741"/>
    </source>
</evidence>
<sequence length="245" mass="27138">MKIGVNIDSGVVNRIKTGVKGLDNMVGGGIPEGSQILFLGSPGAGKTLLSLEILYHNAKLEIPSTFITNEERKGALVNNIKNAFYSFDDYEDYISSNMIQISHRPLIDAFKSRENFEKFISDCVSDIQTNKSKLVIFDSISSLRPIMEDDRTFTRAITYMTEALRDIGVTSILTYEVNQNVSNSDPLSIGLYSTSMFDGIMVLSMNRSEGATQYSIEVTKLRNSAHKLSSLPYQITDSGFDVLSN</sequence>
<dbReference type="Proteomes" id="UP000197679">
    <property type="component" value="Chromosome"/>
</dbReference>
<evidence type="ECO:0000259" key="3">
    <source>
        <dbReference type="PROSITE" id="PS51146"/>
    </source>
</evidence>
<accession>A0A218NM35</accession>
<name>A0A218NM35_9ARCH</name>
<keyword evidence="5" id="KW-1185">Reference proteome</keyword>
<evidence type="ECO:0000313" key="4">
    <source>
        <dbReference type="EMBL" id="ASI13521.1"/>
    </source>
</evidence>
<organism evidence="4 5">
    <name type="scientific">Candidatus Mancarchaeum acidiphilum</name>
    <dbReference type="NCBI Taxonomy" id="1920749"/>
    <lineage>
        <taxon>Archaea</taxon>
        <taxon>Candidatus Micrarchaeota</taxon>
        <taxon>Candidatus Mancarchaeum</taxon>
    </lineage>
</organism>
<protein>
    <submittedName>
        <fullName evidence="4">RecA-superfamily ATPase</fullName>
    </submittedName>
</protein>
<keyword evidence="1" id="KW-0547">Nucleotide-binding</keyword>
<dbReference type="AlphaFoldDB" id="A0A218NM35"/>
<dbReference type="SUPFAM" id="SSF52540">
    <property type="entry name" value="P-loop containing nucleoside triphosphate hydrolases"/>
    <property type="match status" value="1"/>
</dbReference>
<dbReference type="Gene3D" id="3.40.50.300">
    <property type="entry name" value="P-loop containing nucleotide triphosphate hydrolases"/>
    <property type="match status" value="1"/>
</dbReference>
<gene>
    <name evidence="4" type="ORF">Mia14_0185</name>
</gene>
<dbReference type="PANTHER" id="PTHR43637">
    <property type="entry name" value="UPF0273 PROTEIN TM_0370"/>
    <property type="match status" value="1"/>
</dbReference>